<sequence length="299" mass="32896">MDTAVEIVSARTRQLFWELSSIIELSPLRACWTGEGFSPVEAAQTRSGGARKQVFSSFAEGVDWTDEGQVQRALRAFEGMLDECTGSYGWDGTLAKVTAALARDGYQVSPTLQILPVGEWRPEVARHDARAYAESLRLLRGARNAMERSGLLTSDMPEERLRDVLLVALNAYFEGQSTGETLNGKGKTDILIRVGDRNVSISECKFYTGPKSVTDALDQLLRYTDNGGRRTSLLMFYREKDPDARIAGTIAAIRCHPQCESFDSSRAGEDRQWGFVVRGSGDPGSAPRAEVAFIPFVIA</sequence>
<proteinExistence type="predicted"/>
<accession>A0ABU2V2G8</accession>
<reference evidence="2" key="1">
    <citation type="submission" date="2023-07" db="EMBL/GenBank/DDBJ databases">
        <title>30 novel species of actinomycetes from the DSMZ collection.</title>
        <authorList>
            <person name="Nouioui I."/>
        </authorList>
    </citation>
    <scope>NUCLEOTIDE SEQUENCE [LARGE SCALE GENOMIC DNA]</scope>
    <source>
        <strain evidence="2">DSM 41640</strain>
    </source>
</reference>
<dbReference type="Proteomes" id="UP001183824">
    <property type="component" value="Unassembled WGS sequence"/>
</dbReference>
<keyword evidence="2" id="KW-1185">Reference proteome</keyword>
<protein>
    <recommendedName>
        <fullName evidence="3">Restriction endonuclease</fullName>
    </recommendedName>
</protein>
<comment type="caution">
    <text evidence="1">The sequence shown here is derived from an EMBL/GenBank/DDBJ whole genome shotgun (WGS) entry which is preliminary data.</text>
</comment>
<organism evidence="1 2">
    <name type="scientific">Streptomyces doebereineriae</name>
    <dbReference type="NCBI Taxonomy" id="3075528"/>
    <lineage>
        <taxon>Bacteria</taxon>
        <taxon>Bacillati</taxon>
        <taxon>Actinomycetota</taxon>
        <taxon>Actinomycetes</taxon>
        <taxon>Kitasatosporales</taxon>
        <taxon>Streptomycetaceae</taxon>
        <taxon>Streptomyces</taxon>
    </lineage>
</organism>
<dbReference type="RefSeq" id="WP_311713128.1">
    <property type="nucleotide sequence ID" value="NZ_JAVREZ010000002.1"/>
</dbReference>
<evidence type="ECO:0000313" key="2">
    <source>
        <dbReference type="Proteomes" id="UP001183824"/>
    </source>
</evidence>
<gene>
    <name evidence="1" type="ORF">RNB18_06125</name>
</gene>
<name>A0ABU2V2G8_9ACTN</name>
<dbReference type="EMBL" id="JAVREZ010000002">
    <property type="protein sequence ID" value="MDT0479749.1"/>
    <property type="molecule type" value="Genomic_DNA"/>
</dbReference>
<evidence type="ECO:0000313" key="1">
    <source>
        <dbReference type="EMBL" id="MDT0479749.1"/>
    </source>
</evidence>
<evidence type="ECO:0008006" key="3">
    <source>
        <dbReference type="Google" id="ProtNLM"/>
    </source>
</evidence>